<dbReference type="AlphaFoldDB" id="A0A9X4FGD3"/>
<dbReference type="Gene3D" id="3.50.50.60">
    <property type="entry name" value="FAD/NAD(P)-binding domain"/>
    <property type="match status" value="1"/>
</dbReference>
<dbReference type="EMBL" id="CALYLK010000002">
    <property type="protein sequence ID" value="CAH8197557.1"/>
    <property type="molecule type" value="Genomic_DNA"/>
</dbReference>
<name>A0A9X4FGD3_9VIBR</name>
<dbReference type="SUPFAM" id="SSF51905">
    <property type="entry name" value="FAD/NAD(P)-binding domain"/>
    <property type="match status" value="1"/>
</dbReference>
<protein>
    <submittedName>
        <fullName evidence="3">Pyridine nucleotide-disulfide oxidoreductase</fullName>
    </submittedName>
</protein>
<dbReference type="EMBL" id="JAKNAX010000025">
    <property type="protein sequence ID" value="MDE1346882.1"/>
    <property type="molecule type" value="Genomic_DNA"/>
</dbReference>
<organism evidence="3 4">
    <name type="scientific">Vibrio aestuarianus</name>
    <dbReference type="NCBI Taxonomy" id="28171"/>
    <lineage>
        <taxon>Bacteria</taxon>
        <taxon>Pseudomonadati</taxon>
        <taxon>Pseudomonadota</taxon>
        <taxon>Gammaproteobacteria</taxon>
        <taxon>Vibrionales</taxon>
        <taxon>Vibrionaceae</taxon>
        <taxon>Vibrio</taxon>
    </lineage>
</organism>
<comment type="caution">
    <text evidence="3">The sequence shown here is derived from an EMBL/GenBank/DDBJ whole genome shotgun (WGS) entry which is preliminary data.</text>
</comment>
<dbReference type="Proteomes" id="UP001140978">
    <property type="component" value="Unassembled WGS sequence"/>
</dbReference>
<accession>A0A9X4FGD3</accession>
<dbReference type="RefSeq" id="WP_168524575.1">
    <property type="nucleotide sequence ID" value="NZ_CALYLA010000026.1"/>
</dbReference>
<evidence type="ECO:0000313" key="5">
    <source>
        <dbReference type="Proteomes" id="UP001152658"/>
    </source>
</evidence>
<evidence type="ECO:0000313" key="2">
    <source>
        <dbReference type="EMBL" id="MDE1346882.1"/>
    </source>
</evidence>
<evidence type="ECO:0000313" key="1">
    <source>
        <dbReference type="EMBL" id="CAH8197557.1"/>
    </source>
</evidence>
<reference evidence="1" key="2">
    <citation type="submission" date="2022-06" db="EMBL/GenBank/DDBJ databases">
        <authorList>
            <person name="Goudenege D."/>
            <person name="Le Roux F."/>
        </authorList>
    </citation>
    <scope>NUCLEOTIDE SEQUENCE</scope>
    <source>
        <strain evidence="1">12-063</strain>
    </source>
</reference>
<dbReference type="Proteomes" id="UP001140973">
    <property type="component" value="Unassembled WGS sequence"/>
</dbReference>
<reference evidence="3" key="1">
    <citation type="submission" date="2022-02" db="EMBL/GenBank/DDBJ databases">
        <title>Emergence and expansion in Europe of a Vibrio aestuarianus clonal complex pathogenic for oysters.</title>
        <authorList>
            <person name="Mesnil A."/>
            <person name="Travers M.-A."/>
        </authorList>
    </citation>
    <scope>NUCLEOTIDE SEQUENCE</scope>
    <source>
        <strain evidence="3">151-ITT-15-cp-1</strain>
        <strain evidence="2">19_064_15T1</strain>
    </source>
</reference>
<sequence length="42" mass="4375">MTKIVITGGVAGGASATARARRLSQDAEIIMFEHGPYASLVK</sequence>
<dbReference type="EMBL" id="JAKNAP010000043">
    <property type="protein sequence ID" value="MDE1358032.1"/>
    <property type="molecule type" value="Genomic_DNA"/>
</dbReference>
<dbReference type="Proteomes" id="UP001152658">
    <property type="component" value="Unassembled WGS sequence"/>
</dbReference>
<gene>
    <name evidence="3" type="ORF">L9W73_12035</name>
    <name evidence="2" type="ORF">L9X51_10625</name>
    <name evidence="1" type="ORF">VAE063_1010182</name>
</gene>
<evidence type="ECO:0000313" key="3">
    <source>
        <dbReference type="EMBL" id="MDE1358032.1"/>
    </source>
</evidence>
<dbReference type="InterPro" id="IPR036188">
    <property type="entry name" value="FAD/NAD-bd_sf"/>
</dbReference>
<keyword evidence="5" id="KW-1185">Reference proteome</keyword>
<proteinExistence type="predicted"/>
<evidence type="ECO:0000313" key="4">
    <source>
        <dbReference type="Proteomes" id="UP001140973"/>
    </source>
</evidence>